<dbReference type="OrthoDB" id="3220849at2759"/>
<sequence>MLYALFPAQMTSDSPSPHSVRKQVCPPSPTISPAQAIADAWKRETLENQEKWRRIDADVKTRFNAPRRPDRKTKM</sequence>
<feature type="region of interest" description="Disordered" evidence="1">
    <location>
        <begin position="1"/>
        <end position="28"/>
    </location>
</feature>
<evidence type="ECO:0000313" key="2">
    <source>
        <dbReference type="EMBL" id="KDR75110.1"/>
    </source>
</evidence>
<reference evidence="3" key="1">
    <citation type="journal article" date="2014" name="Proc. Natl. Acad. Sci. U.S.A.">
        <title>Extensive sampling of basidiomycete genomes demonstrates inadequacy of the white-rot/brown-rot paradigm for wood decay fungi.</title>
        <authorList>
            <person name="Riley R."/>
            <person name="Salamov A.A."/>
            <person name="Brown D.W."/>
            <person name="Nagy L.G."/>
            <person name="Floudas D."/>
            <person name="Held B.W."/>
            <person name="Levasseur A."/>
            <person name="Lombard V."/>
            <person name="Morin E."/>
            <person name="Otillar R."/>
            <person name="Lindquist E.A."/>
            <person name="Sun H."/>
            <person name="LaButti K.M."/>
            <person name="Schmutz J."/>
            <person name="Jabbour D."/>
            <person name="Luo H."/>
            <person name="Baker S.E."/>
            <person name="Pisabarro A.G."/>
            <person name="Walton J.D."/>
            <person name="Blanchette R.A."/>
            <person name="Henrissat B."/>
            <person name="Martin F."/>
            <person name="Cullen D."/>
            <person name="Hibbett D.S."/>
            <person name="Grigoriev I.V."/>
        </authorList>
    </citation>
    <scope>NUCLEOTIDE SEQUENCE [LARGE SCALE GENOMIC DNA]</scope>
    <source>
        <strain evidence="3">CBS 339.88</strain>
    </source>
</reference>
<accession>A0A067SW01</accession>
<name>A0A067SW01_GALM3</name>
<keyword evidence="3" id="KW-1185">Reference proteome</keyword>
<dbReference type="EMBL" id="KL142381">
    <property type="protein sequence ID" value="KDR75110.1"/>
    <property type="molecule type" value="Genomic_DNA"/>
</dbReference>
<dbReference type="Proteomes" id="UP000027222">
    <property type="component" value="Unassembled WGS sequence"/>
</dbReference>
<organism evidence="2 3">
    <name type="scientific">Galerina marginata (strain CBS 339.88)</name>
    <dbReference type="NCBI Taxonomy" id="685588"/>
    <lineage>
        <taxon>Eukaryota</taxon>
        <taxon>Fungi</taxon>
        <taxon>Dikarya</taxon>
        <taxon>Basidiomycota</taxon>
        <taxon>Agaricomycotina</taxon>
        <taxon>Agaricomycetes</taxon>
        <taxon>Agaricomycetidae</taxon>
        <taxon>Agaricales</taxon>
        <taxon>Agaricineae</taxon>
        <taxon>Strophariaceae</taxon>
        <taxon>Galerina</taxon>
    </lineage>
</organism>
<gene>
    <name evidence="2" type="ORF">GALMADRAFT_249015</name>
</gene>
<proteinExistence type="predicted"/>
<dbReference type="AlphaFoldDB" id="A0A067SW01"/>
<evidence type="ECO:0000256" key="1">
    <source>
        <dbReference type="SAM" id="MobiDB-lite"/>
    </source>
</evidence>
<dbReference type="HOGENOM" id="CLU_196961_0_0_1"/>
<protein>
    <submittedName>
        <fullName evidence="2">Uncharacterized protein</fullName>
    </submittedName>
</protein>
<evidence type="ECO:0000313" key="3">
    <source>
        <dbReference type="Proteomes" id="UP000027222"/>
    </source>
</evidence>